<name>A0AAN7A5D1_9PEZI</name>
<keyword evidence="2" id="KW-1185">Reference proteome</keyword>
<protein>
    <submittedName>
        <fullName evidence="1">Uncharacterized protein</fullName>
    </submittedName>
</protein>
<evidence type="ECO:0000313" key="1">
    <source>
        <dbReference type="EMBL" id="KAK4173905.1"/>
    </source>
</evidence>
<comment type="caution">
    <text evidence="1">The sequence shown here is derived from an EMBL/GenBank/DDBJ whole genome shotgun (WGS) entry which is preliminary data.</text>
</comment>
<reference evidence="1" key="2">
    <citation type="submission" date="2023-05" db="EMBL/GenBank/DDBJ databases">
        <authorList>
            <consortium name="Lawrence Berkeley National Laboratory"/>
            <person name="Steindorff A."/>
            <person name="Hensen N."/>
            <person name="Bonometti L."/>
            <person name="Westerberg I."/>
            <person name="Brannstrom I.O."/>
            <person name="Guillou S."/>
            <person name="Cros-Aarteil S."/>
            <person name="Calhoun S."/>
            <person name="Haridas S."/>
            <person name="Kuo A."/>
            <person name="Mondo S."/>
            <person name="Pangilinan J."/>
            <person name="Riley R."/>
            <person name="Labutti K."/>
            <person name="Andreopoulos B."/>
            <person name="Lipzen A."/>
            <person name="Chen C."/>
            <person name="Yanf M."/>
            <person name="Daum C."/>
            <person name="Ng V."/>
            <person name="Clum A."/>
            <person name="Ohm R."/>
            <person name="Martin F."/>
            <person name="Silar P."/>
            <person name="Natvig D."/>
            <person name="Lalanne C."/>
            <person name="Gautier V."/>
            <person name="Ament-Velasquez S.L."/>
            <person name="Kruys A."/>
            <person name="Hutchinson M.I."/>
            <person name="Powell A.J."/>
            <person name="Barry K."/>
            <person name="Miller A.N."/>
            <person name="Grigoriev I.V."/>
            <person name="Debuchy R."/>
            <person name="Gladieux P."/>
            <person name="Thoren M.H."/>
            <person name="Johannesson H."/>
        </authorList>
    </citation>
    <scope>NUCLEOTIDE SEQUENCE</scope>
    <source>
        <strain evidence="1">CBS 892.96</strain>
    </source>
</reference>
<dbReference type="Proteomes" id="UP001302321">
    <property type="component" value="Unassembled WGS sequence"/>
</dbReference>
<evidence type="ECO:0000313" key="2">
    <source>
        <dbReference type="Proteomes" id="UP001302321"/>
    </source>
</evidence>
<reference evidence="1" key="1">
    <citation type="journal article" date="2023" name="Mol. Phylogenet. Evol.">
        <title>Genome-scale phylogeny and comparative genomics of the fungal order Sordariales.</title>
        <authorList>
            <person name="Hensen N."/>
            <person name="Bonometti L."/>
            <person name="Westerberg I."/>
            <person name="Brannstrom I.O."/>
            <person name="Guillou S."/>
            <person name="Cros-Aarteil S."/>
            <person name="Calhoun S."/>
            <person name="Haridas S."/>
            <person name="Kuo A."/>
            <person name="Mondo S."/>
            <person name="Pangilinan J."/>
            <person name="Riley R."/>
            <person name="LaButti K."/>
            <person name="Andreopoulos B."/>
            <person name="Lipzen A."/>
            <person name="Chen C."/>
            <person name="Yan M."/>
            <person name="Daum C."/>
            <person name="Ng V."/>
            <person name="Clum A."/>
            <person name="Steindorff A."/>
            <person name="Ohm R.A."/>
            <person name="Martin F."/>
            <person name="Silar P."/>
            <person name="Natvig D.O."/>
            <person name="Lalanne C."/>
            <person name="Gautier V."/>
            <person name="Ament-Velasquez S.L."/>
            <person name="Kruys A."/>
            <person name="Hutchinson M.I."/>
            <person name="Powell A.J."/>
            <person name="Barry K."/>
            <person name="Miller A.N."/>
            <person name="Grigoriev I.V."/>
            <person name="Debuchy R."/>
            <person name="Gladieux P."/>
            <person name="Hiltunen Thoren M."/>
            <person name="Johannesson H."/>
        </authorList>
    </citation>
    <scope>NUCLEOTIDE SEQUENCE</scope>
    <source>
        <strain evidence="1">CBS 892.96</strain>
    </source>
</reference>
<organism evidence="1 2">
    <name type="scientific">Triangularia setosa</name>
    <dbReference type="NCBI Taxonomy" id="2587417"/>
    <lineage>
        <taxon>Eukaryota</taxon>
        <taxon>Fungi</taxon>
        <taxon>Dikarya</taxon>
        <taxon>Ascomycota</taxon>
        <taxon>Pezizomycotina</taxon>
        <taxon>Sordariomycetes</taxon>
        <taxon>Sordariomycetidae</taxon>
        <taxon>Sordariales</taxon>
        <taxon>Podosporaceae</taxon>
        <taxon>Triangularia</taxon>
    </lineage>
</organism>
<gene>
    <name evidence="1" type="ORF">QBC36DRAFT_303280</name>
</gene>
<sequence length="73" mass="8595">MVKFQGLFGTTKQKDLVDHREARFRDVHSDEALRELHSRLKELPPSLEDLYANILENLDDKYLDHASRLFQIA</sequence>
<dbReference type="EMBL" id="MU866312">
    <property type="protein sequence ID" value="KAK4173905.1"/>
    <property type="molecule type" value="Genomic_DNA"/>
</dbReference>
<proteinExistence type="predicted"/>
<dbReference type="AlphaFoldDB" id="A0AAN7A5D1"/>
<accession>A0AAN7A5D1</accession>